<protein>
    <submittedName>
        <fullName evidence="1">Putative terminase</fullName>
    </submittedName>
</protein>
<dbReference type="AlphaFoldDB" id="A0A6M3L4G0"/>
<accession>A0A6M3L4G0</accession>
<dbReference type="Gene3D" id="3.40.50.300">
    <property type="entry name" value="P-loop containing nucleotide triphosphate hydrolases"/>
    <property type="match status" value="1"/>
</dbReference>
<evidence type="ECO:0000313" key="1">
    <source>
        <dbReference type="EMBL" id="QJA88712.1"/>
    </source>
</evidence>
<sequence length="587" mass="67941">MPKDEYTKDWRKLFNHPDREEIEELIESGKVPMDIAVMLRERYPTEKKRQIDHTYLYRFRNIEYPELAEHARKTQYDRMDARRKGLDGSINLDDIDSEEYDIATRIMKLTGREPPPPMPRKLFNDEQLLVWVNDEDASGFQNFVEDLIIERGERVKLQDYQVDMANLFINNTRVCINAGGQVGKDFMMECYQMWYALTHPGSTQMVVCATQSQSAALMDRTLSALKASEDLWNAYATSMKKPDHVTIFKNESQIFYLTAKSLIAGKTNIDTIWVNEARDIREEEVSRASPLLGIGGGKLFVLSRPRFKKGYFWDCFSGGGYKTMQIPTEWNIHFDRQVLEDDRRTLSPELFKIEYMAEFADAGSAFISEDAINKCCEREYEITAMQPDENYEYSLGIDPARLADVSALILVGRHKKADHSPRYKVFYVHGFHPDTGNRMDQLMQYAHIKLLYGNYNKFGDFKHIVPEYQGMGIGYTDSLIDDWRDTVGSPFLIEPYPNRGVADKLNIYHNAKNIIETHDIEISRRAYRLINELKMTSIGTTAHGHTRIETPVTDDYSDAFCLALWPFKKPFVPGVGIVSRPLRSPYR</sequence>
<dbReference type="Gene3D" id="3.30.420.240">
    <property type="match status" value="1"/>
</dbReference>
<name>A0A6M3L4G0_9ZZZZ</name>
<gene>
    <name evidence="1" type="ORF">MM415B02704_0006</name>
</gene>
<reference evidence="1" key="1">
    <citation type="submission" date="2020-03" db="EMBL/GenBank/DDBJ databases">
        <title>The deep terrestrial virosphere.</title>
        <authorList>
            <person name="Holmfeldt K."/>
            <person name="Nilsson E."/>
            <person name="Simone D."/>
            <person name="Lopez-Fernandez M."/>
            <person name="Wu X."/>
            <person name="de Brujin I."/>
            <person name="Lundin D."/>
            <person name="Andersson A."/>
            <person name="Bertilsson S."/>
            <person name="Dopson M."/>
        </authorList>
    </citation>
    <scope>NUCLEOTIDE SEQUENCE</scope>
    <source>
        <strain evidence="1">MM415B02704</strain>
    </source>
</reference>
<organism evidence="1">
    <name type="scientific">viral metagenome</name>
    <dbReference type="NCBI Taxonomy" id="1070528"/>
    <lineage>
        <taxon>unclassified sequences</taxon>
        <taxon>metagenomes</taxon>
        <taxon>organismal metagenomes</taxon>
    </lineage>
</organism>
<proteinExistence type="predicted"/>
<dbReference type="InterPro" id="IPR027417">
    <property type="entry name" value="P-loop_NTPase"/>
</dbReference>
<dbReference type="EMBL" id="MT142799">
    <property type="protein sequence ID" value="QJA88712.1"/>
    <property type="molecule type" value="Genomic_DNA"/>
</dbReference>